<dbReference type="Gramene" id="XM_028361647.1">
    <property type="protein sequence ID" value="XP_028217448.1"/>
    <property type="gene ID" value="LOC114399453"/>
</dbReference>
<dbReference type="EMBL" id="QZWG01000019">
    <property type="protein sequence ID" value="RZB47872.1"/>
    <property type="molecule type" value="Genomic_DNA"/>
</dbReference>
<dbReference type="Gramene" id="XM_028361644.1">
    <property type="protein sequence ID" value="XP_028217445.1"/>
    <property type="gene ID" value="LOC114399453"/>
</dbReference>
<dbReference type="EMBL" id="QZWG01000019">
    <property type="protein sequence ID" value="RZB47873.1"/>
    <property type="molecule type" value="Genomic_DNA"/>
</dbReference>
<dbReference type="EMBL" id="QZWG01000019">
    <property type="protein sequence ID" value="RZB47874.1"/>
    <property type="molecule type" value="Genomic_DNA"/>
</dbReference>
<evidence type="ECO:0000313" key="2">
    <source>
        <dbReference type="Proteomes" id="UP000289340"/>
    </source>
</evidence>
<keyword evidence="2" id="KW-1185">Reference proteome</keyword>
<dbReference type="EMBL" id="QZWG01000019">
    <property type="protein sequence ID" value="RZB47871.1"/>
    <property type="molecule type" value="Genomic_DNA"/>
</dbReference>
<gene>
    <name evidence="1" type="ORF">D0Y65_051439</name>
</gene>
<dbReference type="AlphaFoldDB" id="A0A445FG78"/>
<dbReference type="Gramene" id="XM_028361643.1">
    <property type="protein sequence ID" value="XP_028217444.1"/>
    <property type="gene ID" value="LOC114399453"/>
</dbReference>
<organism evidence="1 2">
    <name type="scientific">Glycine soja</name>
    <name type="common">Wild soybean</name>
    <dbReference type="NCBI Taxonomy" id="3848"/>
    <lineage>
        <taxon>Eukaryota</taxon>
        <taxon>Viridiplantae</taxon>
        <taxon>Streptophyta</taxon>
        <taxon>Embryophyta</taxon>
        <taxon>Tracheophyta</taxon>
        <taxon>Spermatophyta</taxon>
        <taxon>Magnoliopsida</taxon>
        <taxon>eudicotyledons</taxon>
        <taxon>Gunneridae</taxon>
        <taxon>Pentapetalae</taxon>
        <taxon>rosids</taxon>
        <taxon>fabids</taxon>
        <taxon>Fabales</taxon>
        <taxon>Fabaceae</taxon>
        <taxon>Papilionoideae</taxon>
        <taxon>50 kb inversion clade</taxon>
        <taxon>NPAAA clade</taxon>
        <taxon>indigoferoid/millettioid clade</taxon>
        <taxon>Phaseoleae</taxon>
        <taxon>Glycine</taxon>
        <taxon>Glycine subgen. Soja</taxon>
    </lineage>
</organism>
<dbReference type="Proteomes" id="UP000289340">
    <property type="component" value="Chromosome 19"/>
</dbReference>
<dbReference type="Gramene" id="XM_028361645.1">
    <property type="protein sequence ID" value="XP_028217446.1"/>
    <property type="gene ID" value="LOC114399453"/>
</dbReference>
<dbReference type="Gramene" id="XM_028361646.1">
    <property type="protein sequence ID" value="XP_028217447.1"/>
    <property type="gene ID" value="LOC114399453"/>
</dbReference>
<dbReference type="PANTHER" id="PTHR46087">
    <property type="entry name" value="PUTATIVE, EXPRESSED-RELATED"/>
    <property type="match status" value="1"/>
</dbReference>
<proteinExistence type="predicted"/>
<comment type="caution">
    <text evidence="1">The sequence shown here is derived from an EMBL/GenBank/DDBJ whole genome shotgun (WGS) entry which is preliminary data.</text>
</comment>
<sequence length="150" mass="16789">MSKVSGVISRQVLPACGLVALFVYSALSSGQGQDNLSRGIRSSLLTFFPRNQVEVPNDRSIGKLCDYTARNPLCIPKNSFHEVLVRSFQLAFSLWNISLKEGPLPPSRRRSLFTLAMSMIVFSSKEYNIDHLVQSAKAVLRRERLIPTFS</sequence>
<dbReference type="InterPro" id="IPR055296">
    <property type="entry name" value="SRL2-like"/>
</dbReference>
<reference evidence="1 2" key="1">
    <citation type="submission" date="2018-09" db="EMBL/GenBank/DDBJ databases">
        <title>A high-quality reference genome of wild soybean provides a powerful tool to mine soybean genomes.</title>
        <authorList>
            <person name="Xie M."/>
            <person name="Chung C.Y.L."/>
            <person name="Li M.-W."/>
            <person name="Wong F.-L."/>
            <person name="Chan T.-F."/>
            <person name="Lam H.-M."/>
        </authorList>
    </citation>
    <scope>NUCLEOTIDE SEQUENCE [LARGE SCALE GENOMIC DNA]</scope>
    <source>
        <strain evidence="2">cv. W05</strain>
        <tissue evidence="1">Hypocotyl of etiolated seedlings</tissue>
    </source>
</reference>
<accession>A0A445FG78</accession>
<name>A0A445FG78_GLYSO</name>
<evidence type="ECO:0000313" key="1">
    <source>
        <dbReference type="EMBL" id="RZB47872.1"/>
    </source>
</evidence>
<dbReference type="Gramene" id="XM_028361648.1">
    <property type="protein sequence ID" value="XP_028217449.1"/>
    <property type="gene ID" value="LOC114399453"/>
</dbReference>
<dbReference type="PANTHER" id="PTHR46087:SF9">
    <property type="entry name" value="ARM REPEAT SUPERFAMILY PROTEIN"/>
    <property type="match status" value="1"/>
</dbReference>
<protein>
    <submittedName>
        <fullName evidence="1">Uncharacterized protein</fullName>
    </submittedName>
</protein>